<sequence>MLIKLLLLLCTTGAIPVMAGFFDVFFSGINNSPNLNVTTVRTTTNNCLQLEYRGRKSLRTLKQIIFE</sequence>
<organism evidence="2 3">
    <name type="scientific">Polyplax serrata</name>
    <name type="common">Common mouse louse</name>
    <dbReference type="NCBI Taxonomy" id="468196"/>
    <lineage>
        <taxon>Eukaryota</taxon>
        <taxon>Metazoa</taxon>
        <taxon>Ecdysozoa</taxon>
        <taxon>Arthropoda</taxon>
        <taxon>Hexapoda</taxon>
        <taxon>Insecta</taxon>
        <taxon>Pterygota</taxon>
        <taxon>Neoptera</taxon>
        <taxon>Paraneoptera</taxon>
        <taxon>Psocodea</taxon>
        <taxon>Troctomorpha</taxon>
        <taxon>Phthiraptera</taxon>
        <taxon>Anoplura</taxon>
        <taxon>Polyplacidae</taxon>
        <taxon>Polyplax</taxon>
    </lineage>
</organism>
<gene>
    <name evidence="2" type="ORF">RUM43_013031</name>
</gene>
<protein>
    <submittedName>
        <fullName evidence="2">Uncharacterized protein</fullName>
    </submittedName>
</protein>
<dbReference type="AlphaFoldDB" id="A0AAN8PCE7"/>
<dbReference type="Proteomes" id="UP001372834">
    <property type="component" value="Unassembled WGS sequence"/>
</dbReference>
<dbReference type="EMBL" id="JAWJWE010000041">
    <property type="protein sequence ID" value="KAK6618640.1"/>
    <property type="molecule type" value="Genomic_DNA"/>
</dbReference>
<name>A0AAN8PCE7_POLSC</name>
<feature type="chain" id="PRO_5042997523" evidence="1">
    <location>
        <begin position="20"/>
        <end position="67"/>
    </location>
</feature>
<evidence type="ECO:0000313" key="2">
    <source>
        <dbReference type="EMBL" id="KAK6618640.1"/>
    </source>
</evidence>
<reference evidence="2 3" key="1">
    <citation type="submission" date="2023-10" db="EMBL/GenBank/DDBJ databases">
        <title>Genomes of two closely related lineages of the louse Polyplax serrata with different host specificities.</title>
        <authorList>
            <person name="Martinu J."/>
            <person name="Tarabai H."/>
            <person name="Stefka J."/>
            <person name="Hypsa V."/>
        </authorList>
    </citation>
    <scope>NUCLEOTIDE SEQUENCE [LARGE SCALE GENOMIC DNA]</scope>
    <source>
        <strain evidence="2">HR10_N</strain>
    </source>
</reference>
<keyword evidence="1" id="KW-0732">Signal</keyword>
<evidence type="ECO:0000256" key="1">
    <source>
        <dbReference type="SAM" id="SignalP"/>
    </source>
</evidence>
<feature type="signal peptide" evidence="1">
    <location>
        <begin position="1"/>
        <end position="19"/>
    </location>
</feature>
<comment type="caution">
    <text evidence="2">The sequence shown here is derived from an EMBL/GenBank/DDBJ whole genome shotgun (WGS) entry which is preliminary data.</text>
</comment>
<accession>A0AAN8PCE7</accession>
<evidence type="ECO:0000313" key="3">
    <source>
        <dbReference type="Proteomes" id="UP001372834"/>
    </source>
</evidence>
<proteinExistence type="predicted"/>